<dbReference type="Pfam" id="PF01764">
    <property type="entry name" value="Lipase_3"/>
    <property type="match status" value="1"/>
</dbReference>
<dbReference type="InterPro" id="IPR051218">
    <property type="entry name" value="Sec_MonoDiacylglyc_Lipase"/>
</dbReference>
<dbReference type="SUPFAM" id="SSF53474">
    <property type="entry name" value="alpha/beta-Hydrolases"/>
    <property type="match status" value="1"/>
</dbReference>
<evidence type="ECO:0000256" key="1">
    <source>
        <dbReference type="SAM" id="SignalP"/>
    </source>
</evidence>
<feature type="signal peptide" evidence="1">
    <location>
        <begin position="1"/>
        <end position="15"/>
    </location>
</feature>
<reference evidence="3" key="1">
    <citation type="journal article" date="2011" name="Fungal Genet. Biol.">
        <title>Secretome of fungus-infected aphids documents high pathogen activity and weak host response.</title>
        <authorList>
            <person name="Grell M.N."/>
            <person name="Jensen A.B."/>
            <person name="Olsen P.B."/>
            <person name="Eilenberg J."/>
            <person name="Lange L."/>
        </authorList>
    </citation>
    <scope>NUCLEOTIDE SEQUENCE</scope>
</reference>
<dbReference type="CDD" id="cd00519">
    <property type="entry name" value="Lipase_3"/>
    <property type="match status" value="1"/>
</dbReference>
<evidence type="ECO:0000313" key="3">
    <source>
        <dbReference type="EMBL" id="ADK37851.1"/>
    </source>
</evidence>
<proteinExistence type="evidence at transcript level"/>
<sequence>MKWFKIGFLLTGVLANITEEANNELPDYENYNITRMAELTLEQDAGLKNRQSLMAGPQTVISDIAKIFTLKVLLDLYKMFLQTPPKLLFQPRNIAHGSIQEVRDHLAHSLLAICPAQKILGFQCICDKTYKHITVHEDRGMEALAAVAVHPVQKTIIVSYRPTLTIKNWITDADYEWVDYPDAPKGTRVHSGFYSHFLSTQKASQEAVIKLLGNPDLRNYDLLVSGYSLGSALAILSLPHWSQILKSRNDTRKLHSFVYAGPRVGNEQFAQYITSLNIPLTRYTNRNDIVSHVPPRTYGFVHVGAEIHEHQPHIFAKPELKVCSQHYDEDPQCGYRNRVLLSAVRHILPLDRFLPIPPYC</sequence>
<dbReference type="PANTHER" id="PTHR45856:SF24">
    <property type="entry name" value="FUNGAL LIPASE-LIKE DOMAIN-CONTAINING PROTEIN"/>
    <property type="match status" value="1"/>
</dbReference>
<gene>
    <name evidence="3" type="primary">LIP1</name>
</gene>
<dbReference type="PANTHER" id="PTHR45856">
    <property type="entry name" value="ALPHA/BETA-HYDROLASES SUPERFAMILY PROTEIN"/>
    <property type="match status" value="1"/>
</dbReference>
<dbReference type="AlphaFoldDB" id="E2EYZ6"/>
<organism evidence="3">
    <name type="scientific">Pandora neoaphidis</name>
    <dbReference type="NCBI Taxonomy" id="76017"/>
    <lineage>
        <taxon>Eukaryota</taxon>
        <taxon>Fungi</taxon>
        <taxon>Fungi incertae sedis</taxon>
        <taxon>Zoopagomycota</taxon>
        <taxon>Entomophthoromycotina</taxon>
        <taxon>Entomophthoromycetes</taxon>
        <taxon>Entomophthorales</taxon>
        <taxon>Entomophthoraceae</taxon>
        <taxon>Pandora</taxon>
    </lineage>
</organism>
<feature type="chain" id="PRO_5012384167" evidence="1">
    <location>
        <begin position="16"/>
        <end position="360"/>
    </location>
</feature>
<feature type="domain" description="Fungal lipase-type" evidence="2">
    <location>
        <begin position="158"/>
        <end position="296"/>
    </location>
</feature>
<dbReference type="EMBL" id="HM001236">
    <property type="protein sequence ID" value="ADK37851.1"/>
    <property type="molecule type" value="mRNA"/>
</dbReference>
<name>E2EYZ6_9FUNG</name>
<evidence type="ECO:0000259" key="2">
    <source>
        <dbReference type="Pfam" id="PF01764"/>
    </source>
</evidence>
<dbReference type="Gene3D" id="3.40.50.1820">
    <property type="entry name" value="alpha/beta hydrolase"/>
    <property type="match status" value="1"/>
</dbReference>
<dbReference type="InterPro" id="IPR002921">
    <property type="entry name" value="Fungal_lipase-type"/>
</dbReference>
<protein>
    <submittedName>
        <fullName evidence="3">Putative triacylglycerol lipase</fullName>
    </submittedName>
</protein>
<dbReference type="InterPro" id="IPR029058">
    <property type="entry name" value="AB_hydrolase_fold"/>
</dbReference>
<accession>E2EYZ6</accession>
<dbReference type="GO" id="GO:0006629">
    <property type="term" value="P:lipid metabolic process"/>
    <property type="evidence" value="ECO:0007669"/>
    <property type="project" value="InterPro"/>
</dbReference>
<keyword evidence="1" id="KW-0732">Signal</keyword>